<sequence>MSFKLIDVENEFELERVEKIDSGATGKVFKYYSKKHRKFYAFKEPHKDINSEDVINEDDHIKNLVIGGKRETPVPGTPNGFKSIYIKAWDQNPEQRPTIEQIIFDLNEIN</sequence>
<dbReference type="EMBL" id="CAJVPM010008868">
    <property type="protein sequence ID" value="CAG8558849.1"/>
    <property type="molecule type" value="Genomic_DNA"/>
</dbReference>
<protein>
    <submittedName>
        <fullName evidence="1">4761_t:CDS:1</fullName>
    </submittedName>
</protein>
<comment type="caution">
    <text evidence="1">The sequence shown here is derived from an EMBL/GenBank/DDBJ whole genome shotgun (WGS) entry which is preliminary data.</text>
</comment>
<keyword evidence="2" id="KW-1185">Reference proteome</keyword>
<feature type="non-terminal residue" evidence="1">
    <location>
        <position position="110"/>
    </location>
</feature>
<accession>A0ACA9LZQ1</accession>
<reference evidence="1" key="1">
    <citation type="submission" date="2021-06" db="EMBL/GenBank/DDBJ databases">
        <authorList>
            <person name="Kallberg Y."/>
            <person name="Tangrot J."/>
            <person name="Rosling A."/>
        </authorList>
    </citation>
    <scope>NUCLEOTIDE SEQUENCE</scope>
    <source>
        <strain evidence="1">AU212A</strain>
    </source>
</reference>
<evidence type="ECO:0000313" key="2">
    <source>
        <dbReference type="Proteomes" id="UP000789860"/>
    </source>
</evidence>
<organism evidence="1 2">
    <name type="scientific">Scutellospora calospora</name>
    <dbReference type="NCBI Taxonomy" id="85575"/>
    <lineage>
        <taxon>Eukaryota</taxon>
        <taxon>Fungi</taxon>
        <taxon>Fungi incertae sedis</taxon>
        <taxon>Mucoromycota</taxon>
        <taxon>Glomeromycotina</taxon>
        <taxon>Glomeromycetes</taxon>
        <taxon>Diversisporales</taxon>
        <taxon>Gigasporaceae</taxon>
        <taxon>Scutellospora</taxon>
    </lineage>
</organism>
<evidence type="ECO:0000313" key="1">
    <source>
        <dbReference type="EMBL" id="CAG8558849.1"/>
    </source>
</evidence>
<dbReference type="Proteomes" id="UP000789860">
    <property type="component" value="Unassembled WGS sequence"/>
</dbReference>
<gene>
    <name evidence="1" type="ORF">SCALOS_LOCUS5437</name>
</gene>
<proteinExistence type="predicted"/>
<name>A0ACA9LZQ1_9GLOM</name>